<name>A0A5C8PDI1_9HYPH</name>
<dbReference type="AlphaFoldDB" id="A0A5C8PDI1"/>
<feature type="domain" description="Phasin" evidence="1">
    <location>
        <begin position="28"/>
        <end position="88"/>
    </location>
</feature>
<dbReference type="Proteomes" id="UP000321638">
    <property type="component" value="Unassembled WGS sequence"/>
</dbReference>
<evidence type="ECO:0000313" key="2">
    <source>
        <dbReference type="EMBL" id="TXL71816.1"/>
    </source>
</evidence>
<dbReference type="InterPro" id="IPR018968">
    <property type="entry name" value="Phasin"/>
</dbReference>
<organism evidence="2 3">
    <name type="scientific">Vineibacter terrae</name>
    <dbReference type="NCBI Taxonomy" id="2586908"/>
    <lineage>
        <taxon>Bacteria</taxon>
        <taxon>Pseudomonadati</taxon>
        <taxon>Pseudomonadota</taxon>
        <taxon>Alphaproteobacteria</taxon>
        <taxon>Hyphomicrobiales</taxon>
        <taxon>Vineibacter</taxon>
    </lineage>
</organism>
<dbReference type="RefSeq" id="WP_147850398.1">
    <property type="nucleotide sequence ID" value="NZ_VDUZ01000039.1"/>
</dbReference>
<accession>A0A5C8PDI1</accession>
<gene>
    <name evidence="2" type="ORF">FHP25_28525</name>
</gene>
<dbReference type="Pfam" id="PF09361">
    <property type="entry name" value="Phasin_2"/>
    <property type="match status" value="1"/>
</dbReference>
<proteinExistence type="predicted"/>
<sequence length="95" mass="10220">MKSTFSIPFDITAPQAVWKAMVIDMPMTMAASSLRFAAQRLQAQADFLSSLTQCRSVTAAVDVQSTFAQAAVNDYTASATRLMADAQQAILRKAA</sequence>
<evidence type="ECO:0000259" key="1">
    <source>
        <dbReference type="Pfam" id="PF09361"/>
    </source>
</evidence>
<protein>
    <submittedName>
        <fullName evidence="2">Phasin family protein</fullName>
    </submittedName>
</protein>
<reference evidence="2 3" key="1">
    <citation type="submission" date="2019-06" db="EMBL/GenBank/DDBJ databases">
        <title>New taxonomy in bacterial strain CC-CFT640, isolated from vineyard.</title>
        <authorList>
            <person name="Lin S.-Y."/>
            <person name="Tsai C.-F."/>
            <person name="Young C.-C."/>
        </authorList>
    </citation>
    <scope>NUCLEOTIDE SEQUENCE [LARGE SCALE GENOMIC DNA]</scope>
    <source>
        <strain evidence="2 3">CC-CFT640</strain>
    </source>
</reference>
<evidence type="ECO:0000313" key="3">
    <source>
        <dbReference type="Proteomes" id="UP000321638"/>
    </source>
</evidence>
<keyword evidence="3" id="KW-1185">Reference proteome</keyword>
<dbReference type="EMBL" id="VDUZ01000039">
    <property type="protein sequence ID" value="TXL71816.1"/>
    <property type="molecule type" value="Genomic_DNA"/>
</dbReference>
<comment type="caution">
    <text evidence="2">The sequence shown here is derived from an EMBL/GenBank/DDBJ whole genome shotgun (WGS) entry which is preliminary data.</text>
</comment>